<gene>
    <name evidence="2" type="primary">yijD</name>
    <name evidence="2" type="ordered locus">PAJ_3054</name>
</gene>
<feature type="transmembrane region" description="Helical" evidence="1">
    <location>
        <begin position="100"/>
        <end position="117"/>
    </location>
</feature>
<feature type="transmembrane region" description="Helical" evidence="1">
    <location>
        <begin position="38"/>
        <end position="57"/>
    </location>
</feature>
<reference evidence="3" key="1">
    <citation type="journal article" date="2012" name="Appl. Microbiol. Biotechnol.">
        <title>The complete genome sequence of Pantoea ananatis AJ13355, an organism with great biotechnological potential.</title>
        <authorList>
            <person name="Hara Y."/>
            <person name="Kadotani N."/>
            <person name="Izui H."/>
            <person name="Katashkina J.I."/>
            <person name="Kuvaeva T.M."/>
            <person name="Andreeva I.G."/>
            <person name="Golubeva L.I."/>
            <person name="Malko D.B."/>
            <person name="Makeev V.J."/>
            <person name="Mashko S.V."/>
            <person name="Kozlov Y.I."/>
        </authorList>
    </citation>
    <scope>NUCLEOTIDE SEQUENCE [LARGE SCALE GENOMIC DNA]</scope>
    <source>
        <strain evidence="3">AJ13355</strain>
    </source>
</reference>
<protein>
    <submittedName>
        <fullName evidence="2">Inner membrane protein YijD</fullName>
    </submittedName>
</protein>
<keyword evidence="1" id="KW-0472">Membrane</keyword>
<name>A0A0H3L1I6_PANAA</name>
<dbReference type="KEGG" id="paj:PAJ_3054"/>
<dbReference type="PATRIC" id="fig|932677.3.peg.3545"/>
<proteinExistence type="predicted"/>
<dbReference type="EMBL" id="AP012032">
    <property type="protein sequence ID" value="BAK13134.1"/>
    <property type="molecule type" value="Genomic_DNA"/>
</dbReference>
<feature type="transmembrane region" description="Helical" evidence="1">
    <location>
        <begin position="69"/>
        <end position="88"/>
    </location>
</feature>
<dbReference type="eggNOG" id="ENOG5031GYK">
    <property type="taxonomic scope" value="Bacteria"/>
</dbReference>
<dbReference type="Pfam" id="PF07226">
    <property type="entry name" value="DUF1422"/>
    <property type="match status" value="1"/>
</dbReference>
<evidence type="ECO:0000256" key="1">
    <source>
        <dbReference type="SAM" id="Phobius"/>
    </source>
</evidence>
<organism evidence="2 3">
    <name type="scientific">Pantoea ananatis (strain AJ13355)</name>
    <dbReference type="NCBI Taxonomy" id="932677"/>
    <lineage>
        <taxon>Bacteria</taxon>
        <taxon>Pseudomonadati</taxon>
        <taxon>Pseudomonadota</taxon>
        <taxon>Gammaproteobacteria</taxon>
        <taxon>Enterobacterales</taxon>
        <taxon>Erwiniaceae</taxon>
        <taxon>Pantoea</taxon>
    </lineage>
</organism>
<dbReference type="AlphaFoldDB" id="A0A0H3L1I6"/>
<dbReference type="NCBIfam" id="NF008278">
    <property type="entry name" value="PRK11056.1"/>
    <property type="match status" value="1"/>
</dbReference>
<evidence type="ECO:0000313" key="3">
    <source>
        <dbReference type="Proteomes" id="UP000006690"/>
    </source>
</evidence>
<sequence>MNKDPAMTHPSSRDKGTMLLAFITGLAMNGSFSVLFSAFVPFSIFPLIALGLSAWCLHQRYLNKNMPDGVPGLAAAFFLLGILVYSALVRAEYPDIGSNFIPTILMVGLVFWIALRYKRNRNR</sequence>
<dbReference type="Proteomes" id="UP000006690">
    <property type="component" value="Chromosome"/>
</dbReference>
<dbReference type="HOGENOM" id="CLU_138008_1_0_6"/>
<evidence type="ECO:0000313" key="2">
    <source>
        <dbReference type="EMBL" id="BAK13134.1"/>
    </source>
</evidence>
<keyword evidence="1" id="KW-0812">Transmembrane</keyword>
<keyword evidence="1" id="KW-1133">Transmembrane helix</keyword>
<accession>A0A0H3L1I6</accession>
<dbReference type="InterPro" id="IPR009867">
    <property type="entry name" value="DUF1422"/>
</dbReference>